<evidence type="ECO:0000256" key="1">
    <source>
        <dbReference type="SAM" id="MobiDB-lite"/>
    </source>
</evidence>
<dbReference type="Ensembl" id="ENSDLAT00005062078.2">
    <property type="protein sequence ID" value="ENSDLAP00005058563.2"/>
    <property type="gene ID" value="ENSDLAG00005024745.2"/>
</dbReference>
<evidence type="ECO:0000313" key="3">
    <source>
        <dbReference type="Proteomes" id="UP000694389"/>
    </source>
</evidence>
<evidence type="ECO:0000313" key="2">
    <source>
        <dbReference type="Ensembl" id="ENSDLAP00005058563.2"/>
    </source>
</evidence>
<accession>A0A8C4IN57</accession>
<feature type="region of interest" description="Disordered" evidence="1">
    <location>
        <begin position="76"/>
        <end position="102"/>
    </location>
</feature>
<reference evidence="2" key="2">
    <citation type="submission" date="2025-09" db="UniProtKB">
        <authorList>
            <consortium name="Ensembl"/>
        </authorList>
    </citation>
    <scope>IDENTIFICATION</scope>
</reference>
<feature type="compositionally biased region" description="Basic and acidic residues" evidence="1">
    <location>
        <begin position="8"/>
        <end position="20"/>
    </location>
</feature>
<proteinExistence type="predicted"/>
<feature type="compositionally biased region" description="Basic residues" evidence="1">
    <location>
        <begin position="76"/>
        <end position="92"/>
    </location>
</feature>
<reference evidence="2" key="1">
    <citation type="submission" date="2025-08" db="UniProtKB">
        <authorList>
            <consortium name="Ensembl"/>
        </authorList>
    </citation>
    <scope>IDENTIFICATION</scope>
</reference>
<sequence length="102" mass="12396">LSRPCGNPDKKQKGEIKETNNKQNFVQELYSLLNKMHKFKEKANYYYFKDDMASRAELQHQRICLNTSRAVWSLRTHHRPRPRRLRRARRVVNKQERTNTIQ</sequence>
<keyword evidence="3" id="KW-1185">Reference proteome</keyword>
<name>A0A8C4IN57_DICLA</name>
<feature type="region of interest" description="Disordered" evidence="1">
    <location>
        <begin position="1"/>
        <end position="20"/>
    </location>
</feature>
<dbReference type="Proteomes" id="UP000694389">
    <property type="component" value="Unassembled WGS sequence"/>
</dbReference>
<organism evidence="2 3">
    <name type="scientific">Dicentrarchus labrax</name>
    <name type="common">European seabass</name>
    <name type="synonym">Morone labrax</name>
    <dbReference type="NCBI Taxonomy" id="13489"/>
    <lineage>
        <taxon>Eukaryota</taxon>
        <taxon>Metazoa</taxon>
        <taxon>Chordata</taxon>
        <taxon>Craniata</taxon>
        <taxon>Vertebrata</taxon>
        <taxon>Euteleostomi</taxon>
        <taxon>Actinopterygii</taxon>
        <taxon>Neopterygii</taxon>
        <taxon>Teleostei</taxon>
        <taxon>Neoteleostei</taxon>
        <taxon>Acanthomorphata</taxon>
        <taxon>Eupercaria</taxon>
        <taxon>Moronidae</taxon>
        <taxon>Dicentrarchus</taxon>
    </lineage>
</organism>
<dbReference type="AlphaFoldDB" id="A0A8C4IN57"/>
<protein>
    <submittedName>
        <fullName evidence="2">Uncharacterized protein</fullName>
    </submittedName>
</protein>
<feature type="compositionally biased region" description="Basic and acidic residues" evidence="1">
    <location>
        <begin position="93"/>
        <end position="102"/>
    </location>
</feature>